<accession>A0A812VDJ2</accession>
<evidence type="ECO:0000313" key="2">
    <source>
        <dbReference type="Proteomes" id="UP000649617"/>
    </source>
</evidence>
<organism evidence="1 2">
    <name type="scientific">Symbiodinium pilosum</name>
    <name type="common">Dinoflagellate</name>
    <dbReference type="NCBI Taxonomy" id="2952"/>
    <lineage>
        <taxon>Eukaryota</taxon>
        <taxon>Sar</taxon>
        <taxon>Alveolata</taxon>
        <taxon>Dinophyceae</taxon>
        <taxon>Suessiales</taxon>
        <taxon>Symbiodiniaceae</taxon>
        <taxon>Symbiodinium</taxon>
    </lineage>
</organism>
<protein>
    <submittedName>
        <fullName evidence="1">Uncharacterized protein</fullName>
    </submittedName>
</protein>
<reference evidence="1" key="1">
    <citation type="submission" date="2021-02" db="EMBL/GenBank/DDBJ databases">
        <authorList>
            <person name="Dougan E. K."/>
            <person name="Rhodes N."/>
            <person name="Thang M."/>
            <person name="Chan C."/>
        </authorList>
    </citation>
    <scope>NUCLEOTIDE SEQUENCE</scope>
</reference>
<name>A0A812VDJ2_SYMPI</name>
<keyword evidence="2" id="KW-1185">Reference proteome</keyword>
<proteinExistence type="predicted"/>
<dbReference type="Proteomes" id="UP000649617">
    <property type="component" value="Unassembled WGS sequence"/>
</dbReference>
<sequence>MLECPASPANDRLPRLGADSCYSLSPGGSPNSNGAFCRLRLGSFSCALLAAAHMMVIGVNSHSRVITSFWTDMRMWDYKLAATLFEHAGPRSSWKGLRTSTAWKWEAGGAILQAVVARQAPVQDRMQDSDRLPP</sequence>
<dbReference type="EMBL" id="CAJNIZ010042747">
    <property type="protein sequence ID" value="CAE7635002.1"/>
    <property type="molecule type" value="Genomic_DNA"/>
</dbReference>
<comment type="caution">
    <text evidence="1">The sequence shown here is derived from an EMBL/GenBank/DDBJ whole genome shotgun (WGS) entry which is preliminary data.</text>
</comment>
<dbReference type="AlphaFoldDB" id="A0A812VDJ2"/>
<evidence type="ECO:0000313" key="1">
    <source>
        <dbReference type="EMBL" id="CAE7635002.1"/>
    </source>
</evidence>
<gene>
    <name evidence="1" type="ORF">SPIL2461_LOCUS16712</name>
</gene>